<evidence type="ECO:0000256" key="4">
    <source>
        <dbReference type="SAM" id="MobiDB-lite"/>
    </source>
</evidence>
<protein>
    <recommendedName>
        <fullName evidence="7">NIMA interactive protein</fullName>
    </recommendedName>
</protein>
<accession>A0ABR3V7V8</accession>
<feature type="compositionally biased region" description="Acidic residues" evidence="4">
    <location>
        <begin position="414"/>
        <end position="431"/>
    </location>
</feature>
<sequence length="872" mass="93493">MIDPENLRTASLYINNQLLSRGLLRDGHSIDFAHPGDTDGEVADTMSRIISVVNDLILRRDRDAEHRESLSTTLRALRAESLRQANDIQRLQDKCADAQRKVGLSEAAEASLRTQLRAAEQAVHRLKEDAARTRTLVAQTRAACANEVRKRDRQIESLKKAVAEAGRARGAGKAVGVTSITVVGDVGGEGEMGGAMPVGQDGSDLRAETNAFLAELAKGLSEENENLLQLMRRTVEQLKDMSGWDAVMAGGNQAEQGDGHALVLAANPADLALEVDAVLEHLRTILTNPSFVPIEEVVVREDEIHRLRDGWEKMESRWKEAVHLIDGWRKRMQASGRPVNVEELKMGLRLSPVKVKNVAETAHGYNLKLESRIGDDEEEEGEVRRPHTPCNEGPLELVPEHGGEDVESDASGAFDEDEDVDVDDLDVEEPNVEILQQSFMMPSPPYPLRETRTSANRGPRPRRHHTKHSRLFPSITEEKTHELSAEDPPLPPPPPPPHLEKPQQSPSKRPLLSLRPVPPEEAAEVALPPSAALSAPDNWVDSPSESGKRTNDTAPTITASPTRRPNPSPAPSPTRSPQRVNSRLPLPRPDRANSASGGSSSINDKSANLLPPPQQSPVNMAAIAAKLAASEREADAARVRAKLKAAARKGGGGVVVAPAPVSLPPPGAGEEAEGDGIAAPPPESASTSASSSACSSWEGRPRSVATAATTVSSNQEEEEEGEAEGCGDDDEVDVVEVGEEDGNEEEDELGLSAPVQKPPPPPSQPKAEAQEEEQQLKKKKKQQQPLAPAPKRAQQKQVVAQAPPTKRTSTATTSAAATSSSSAAAAAAPAPRKRERRTSKAAGTGGSSRRRSTLSPWELDALIQGGTVAVER</sequence>
<reference evidence="5 6" key="1">
    <citation type="journal article" date="2024" name="Commun. Biol.">
        <title>Comparative genomic analysis of thermophilic fungi reveals convergent evolutionary adaptations and gene losses.</title>
        <authorList>
            <person name="Steindorff A.S."/>
            <person name="Aguilar-Pontes M.V."/>
            <person name="Robinson A.J."/>
            <person name="Andreopoulos B."/>
            <person name="LaButti K."/>
            <person name="Kuo A."/>
            <person name="Mondo S."/>
            <person name="Riley R."/>
            <person name="Otillar R."/>
            <person name="Haridas S."/>
            <person name="Lipzen A."/>
            <person name="Grimwood J."/>
            <person name="Schmutz J."/>
            <person name="Clum A."/>
            <person name="Reid I.D."/>
            <person name="Moisan M.C."/>
            <person name="Butler G."/>
            <person name="Nguyen T.T.M."/>
            <person name="Dewar K."/>
            <person name="Conant G."/>
            <person name="Drula E."/>
            <person name="Henrissat B."/>
            <person name="Hansel C."/>
            <person name="Singer S."/>
            <person name="Hutchinson M.I."/>
            <person name="de Vries R.P."/>
            <person name="Natvig D.O."/>
            <person name="Powell A.J."/>
            <person name="Tsang A."/>
            <person name="Grigoriev I.V."/>
        </authorList>
    </citation>
    <scope>NUCLEOTIDE SEQUENCE [LARGE SCALE GENOMIC DNA]</scope>
    <source>
        <strain evidence="5 6">CBS 620.91</strain>
    </source>
</reference>
<keyword evidence="6" id="KW-1185">Reference proteome</keyword>
<feature type="compositionally biased region" description="Pro residues" evidence="4">
    <location>
        <begin position="564"/>
        <end position="574"/>
    </location>
</feature>
<comment type="caution">
    <text evidence="5">The sequence shown here is derived from an EMBL/GenBank/DDBJ whole genome shotgun (WGS) entry which is preliminary data.</text>
</comment>
<evidence type="ECO:0000313" key="6">
    <source>
        <dbReference type="Proteomes" id="UP001583172"/>
    </source>
</evidence>
<feature type="region of interest" description="Disordered" evidence="4">
    <location>
        <begin position="373"/>
        <end position="617"/>
    </location>
</feature>
<dbReference type="EMBL" id="JAZGSY010000255">
    <property type="protein sequence ID" value="KAL1837885.1"/>
    <property type="molecule type" value="Genomic_DNA"/>
</dbReference>
<feature type="compositionally biased region" description="Basic residues" evidence="4">
    <location>
        <begin position="459"/>
        <end position="470"/>
    </location>
</feature>
<feature type="compositionally biased region" description="Acidic residues" evidence="4">
    <location>
        <begin position="715"/>
        <end position="749"/>
    </location>
</feature>
<comment type="similarity">
    <text evidence="1">Belongs to the ADIP family.</text>
</comment>
<feature type="region of interest" description="Disordered" evidence="4">
    <location>
        <begin position="646"/>
        <end position="858"/>
    </location>
</feature>
<dbReference type="Pfam" id="PF11559">
    <property type="entry name" value="ADIP"/>
    <property type="match status" value="1"/>
</dbReference>
<evidence type="ECO:0000313" key="5">
    <source>
        <dbReference type="EMBL" id="KAL1837885.1"/>
    </source>
</evidence>
<feature type="compositionally biased region" description="Pro residues" evidence="4">
    <location>
        <begin position="488"/>
        <end position="497"/>
    </location>
</feature>
<feature type="compositionally biased region" description="Low complexity" evidence="4">
    <location>
        <begin position="783"/>
        <end position="830"/>
    </location>
</feature>
<feature type="coiled-coil region" evidence="3">
    <location>
        <begin position="74"/>
        <end position="136"/>
    </location>
</feature>
<name>A0ABR3V7V8_HUMIN</name>
<evidence type="ECO:0000256" key="2">
    <source>
        <dbReference type="ARBA" id="ARBA00023054"/>
    </source>
</evidence>
<keyword evidence="2 3" id="KW-0175">Coiled coil</keyword>
<evidence type="ECO:0000256" key="1">
    <source>
        <dbReference type="ARBA" id="ARBA00009291"/>
    </source>
</evidence>
<organism evidence="5 6">
    <name type="scientific">Humicola insolens</name>
    <name type="common">Soft-rot fungus</name>
    <dbReference type="NCBI Taxonomy" id="85995"/>
    <lineage>
        <taxon>Eukaryota</taxon>
        <taxon>Fungi</taxon>
        <taxon>Dikarya</taxon>
        <taxon>Ascomycota</taxon>
        <taxon>Pezizomycotina</taxon>
        <taxon>Sordariomycetes</taxon>
        <taxon>Sordariomycetidae</taxon>
        <taxon>Sordariales</taxon>
        <taxon>Chaetomiaceae</taxon>
        <taxon>Mycothermus</taxon>
    </lineage>
</organism>
<feature type="compositionally biased region" description="Low complexity" evidence="4">
    <location>
        <begin position="684"/>
        <end position="696"/>
    </location>
</feature>
<gene>
    <name evidence="5" type="ORF">VTJ49DRAFT_3289</name>
</gene>
<feature type="compositionally biased region" description="Low complexity" evidence="4">
    <location>
        <begin position="524"/>
        <end position="536"/>
    </location>
</feature>
<feature type="coiled-coil region" evidence="3">
    <location>
        <begin position="213"/>
        <end position="241"/>
    </location>
</feature>
<dbReference type="InterPro" id="IPR021622">
    <property type="entry name" value="Afadin/alpha-actinin-bd"/>
</dbReference>
<feature type="compositionally biased region" description="Low complexity" evidence="4">
    <location>
        <begin position="592"/>
        <end position="603"/>
    </location>
</feature>
<evidence type="ECO:0008006" key="7">
    <source>
        <dbReference type="Google" id="ProtNLM"/>
    </source>
</evidence>
<proteinExistence type="inferred from homology"/>
<evidence type="ECO:0000256" key="3">
    <source>
        <dbReference type="SAM" id="Coils"/>
    </source>
</evidence>
<feature type="compositionally biased region" description="Polar residues" evidence="4">
    <location>
        <begin position="552"/>
        <end position="563"/>
    </location>
</feature>
<dbReference type="Proteomes" id="UP001583172">
    <property type="component" value="Unassembled WGS sequence"/>
</dbReference>